<sequence length="89" mass="10273">MAVVAGCPFLPGYRRGGWWIRLWPRSPGDGVQTRGETIYVRNHFLHRGLIILHYTHRDEQVHFSPCWCCCWTVTLVVMFAKKTVAGCLL</sequence>
<reference evidence="1" key="1">
    <citation type="submission" date="2014-11" db="EMBL/GenBank/DDBJ databases">
        <authorList>
            <person name="Amaro Gonzalez C."/>
        </authorList>
    </citation>
    <scope>NUCLEOTIDE SEQUENCE</scope>
</reference>
<organism evidence="1">
    <name type="scientific">Anguilla anguilla</name>
    <name type="common">European freshwater eel</name>
    <name type="synonym">Muraena anguilla</name>
    <dbReference type="NCBI Taxonomy" id="7936"/>
    <lineage>
        <taxon>Eukaryota</taxon>
        <taxon>Metazoa</taxon>
        <taxon>Chordata</taxon>
        <taxon>Craniata</taxon>
        <taxon>Vertebrata</taxon>
        <taxon>Euteleostomi</taxon>
        <taxon>Actinopterygii</taxon>
        <taxon>Neopterygii</taxon>
        <taxon>Teleostei</taxon>
        <taxon>Anguilliformes</taxon>
        <taxon>Anguillidae</taxon>
        <taxon>Anguilla</taxon>
    </lineage>
</organism>
<reference evidence="1" key="2">
    <citation type="journal article" date="2015" name="Fish Shellfish Immunol.">
        <title>Early steps in the European eel (Anguilla anguilla)-Vibrio vulnificus interaction in the gills: Role of the RtxA13 toxin.</title>
        <authorList>
            <person name="Callol A."/>
            <person name="Pajuelo D."/>
            <person name="Ebbesson L."/>
            <person name="Teles M."/>
            <person name="MacKenzie S."/>
            <person name="Amaro C."/>
        </authorList>
    </citation>
    <scope>NUCLEOTIDE SEQUENCE</scope>
</reference>
<evidence type="ECO:0000313" key="1">
    <source>
        <dbReference type="EMBL" id="JAH27555.1"/>
    </source>
</evidence>
<name>A0A0E9RGG3_ANGAN</name>
<protein>
    <submittedName>
        <fullName evidence="1">Uncharacterized protein</fullName>
    </submittedName>
</protein>
<proteinExistence type="predicted"/>
<dbReference type="AlphaFoldDB" id="A0A0E9RGG3"/>
<dbReference type="EMBL" id="GBXM01081022">
    <property type="protein sequence ID" value="JAH27555.1"/>
    <property type="molecule type" value="Transcribed_RNA"/>
</dbReference>
<accession>A0A0E9RGG3</accession>